<evidence type="ECO:0000313" key="1">
    <source>
        <dbReference type="EMBL" id="EJX01137.1"/>
    </source>
</evidence>
<proteinExistence type="predicted"/>
<gene>
    <name evidence="1" type="ORF">EVA_10759</name>
</gene>
<comment type="caution">
    <text evidence="1">The sequence shown here is derived from an EMBL/GenBank/DDBJ whole genome shotgun (WGS) entry which is preliminary data.</text>
</comment>
<organism evidence="1">
    <name type="scientific">gut metagenome</name>
    <dbReference type="NCBI Taxonomy" id="749906"/>
    <lineage>
        <taxon>unclassified sequences</taxon>
        <taxon>metagenomes</taxon>
        <taxon>organismal metagenomes</taxon>
    </lineage>
</organism>
<accession>J9G1Q8</accession>
<protein>
    <submittedName>
        <fullName evidence="1">Uncharacterized protein</fullName>
    </submittedName>
</protein>
<sequence>MLEEKEWDQFGLLPAKVVVNNKHGYACSPDEGGIRSTISYMFWITFKQM</sequence>
<dbReference type="EMBL" id="AMCI01003086">
    <property type="protein sequence ID" value="EJX01137.1"/>
    <property type="molecule type" value="Genomic_DNA"/>
</dbReference>
<reference evidence="1" key="1">
    <citation type="journal article" date="2012" name="PLoS ONE">
        <title>Gene sets for utilization of primary and secondary nutrition supplies in the distal gut of endangered iberian lynx.</title>
        <authorList>
            <person name="Alcaide M."/>
            <person name="Messina E."/>
            <person name="Richter M."/>
            <person name="Bargiela R."/>
            <person name="Peplies J."/>
            <person name="Huws S.A."/>
            <person name="Newbold C.J."/>
            <person name="Golyshin P.N."/>
            <person name="Simon M.A."/>
            <person name="Lopez G."/>
            <person name="Yakimov M.M."/>
            <person name="Ferrer M."/>
        </authorList>
    </citation>
    <scope>NUCLEOTIDE SEQUENCE</scope>
</reference>
<name>J9G1Q8_9ZZZZ</name>
<dbReference type="AlphaFoldDB" id="J9G1Q8"/>